<evidence type="ECO:0000256" key="8">
    <source>
        <dbReference type="ARBA" id="ARBA00022723"/>
    </source>
</evidence>
<dbReference type="Pfam" id="PF11798">
    <property type="entry name" value="IMS_HHH"/>
    <property type="match status" value="1"/>
</dbReference>
<dbReference type="PANTHER" id="PTHR11076:SF33">
    <property type="entry name" value="DNA POLYMERASE KAPPA"/>
    <property type="match status" value="1"/>
</dbReference>
<keyword evidence="4 15" id="KW-0963">Cytoplasm</keyword>
<dbReference type="InterPro" id="IPR043128">
    <property type="entry name" value="Rev_trsase/Diguanyl_cyclase"/>
</dbReference>
<evidence type="ECO:0000256" key="10">
    <source>
        <dbReference type="ARBA" id="ARBA00022842"/>
    </source>
</evidence>
<keyword evidence="5 15" id="KW-0808">Transferase</keyword>
<dbReference type="InterPro" id="IPR017961">
    <property type="entry name" value="DNA_pol_Y-fam_little_finger"/>
</dbReference>
<keyword evidence="8 15" id="KW-0479">Metal-binding</keyword>
<dbReference type="GO" id="GO:0006261">
    <property type="term" value="P:DNA-templated DNA replication"/>
    <property type="evidence" value="ECO:0007669"/>
    <property type="project" value="UniProtKB-UniRule"/>
</dbReference>
<dbReference type="InterPro" id="IPR036775">
    <property type="entry name" value="DNA_pol_Y-fam_lit_finger_sf"/>
</dbReference>
<evidence type="ECO:0000313" key="17">
    <source>
        <dbReference type="EMBL" id="QGG79761.1"/>
    </source>
</evidence>
<keyword evidence="10 15" id="KW-0460">Magnesium</keyword>
<comment type="subcellular location">
    <subcellularLocation>
        <location evidence="1 15">Cytoplasm</location>
    </subcellularLocation>
</comment>
<dbReference type="Gene3D" id="3.30.70.270">
    <property type="match status" value="1"/>
</dbReference>
<dbReference type="AlphaFoldDB" id="A0A5Q2QBS5"/>
<evidence type="ECO:0000256" key="3">
    <source>
        <dbReference type="ARBA" id="ARBA00022457"/>
    </source>
</evidence>
<feature type="active site" evidence="15">
    <location>
        <position position="106"/>
    </location>
</feature>
<evidence type="ECO:0000259" key="16">
    <source>
        <dbReference type="PROSITE" id="PS50173"/>
    </source>
</evidence>
<dbReference type="Pfam" id="PF00817">
    <property type="entry name" value="IMS"/>
    <property type="match status" value="1"/>
</dbReference>
<evidence type="ECO:0000313" key="18">
    <source>
        <dbReference type="Proteomes" id="UP000388235"/>
    </source>
</evidence>
<comment type="similarity">
    <text evidence="2 15">Belongs to the DNA polymerase type-Y family.</text>
</comment>
<dbReference type="OrthoDB" id="9808813at2"/>
<reference evidence="17 18" key="1">
    <citation type="submission" date="2019-11" db="EMBL/GenBank/DDBJ databases">
        <authorList>
            <person name="Khan S.A."/>
            <person name="Jeon C.O."/>
            <person name="Chun B.H."/>
        </authorList>
    </citation>
    <scope>NUCLEOTIDE SEQUENCE [LARGE SCALE GENOMIC DNA]</scope>
    <source>
        <strain evidence="17 18">IMCC 1097</strain>
    </source>
</reference>
<dbReference type="GO" id="GO:0006281">
    <property type="term" value="P:DNA repair"/>
    <property type="evidence" value="ECO:0007669"/>
    <property type="project" value="UniProtKB-UniRule"/>
</dbReference>
<dbReference type="EC" id="2.7.7.7" evidence="15"/>
<feature type="binding site" evidence="15">
    <location>
        <position position="105"/>
    </location>
    <ligand>
        <name>Mg(2+)</name>
        <dbReference type="ChEBI" id="CHEBI:18420"/>
    </ligand>
</feature>
<accession>A0A5Q2QBS5</accession>
<dbReference type="GO" id="GO:0003684">
    <property type="term" value="F:damaged DNA binding"/>
    <property type="evidence" value="ECO:0007669"/>
    <property type="project" value="InterPro"/>
</dbReference>
<dbReference type="InterPro" id="IPR022880">
    <property type="entry name" value="DNApol_IV"/>
</dbReference>
<dbReference type="Gene3D" id="3.30.1490.100">
    <property type="entry name" value="DNA polymerase, Y-family, little finger domain"/>
    <property type="match status" value="1"/>
</dbReference>
<evidence type="ECO:0000256" key="12">
    <source>
        <dbReference type="ARBA" id="ARBA00023125"/>
    </source>
</evidence>
<keyword evidence="7 15" id="KW-0235">DNA replication</keyword>
<evidence type="ECO:0000256" key="13">
    <source>
        <dbReference type="ARBA" id="ARBA00023204"/>
    </source>
</evidence>
<dbReference type="PROSITE" id="PS50173">
    <property type="entry name" value="UMUC"/>
    <property type="match status" value="1"/>
</dbReference>
<dbReference type="FunFam" id="3.40.1170.60:FF:000001">
    <property type="entry name" value="DNA polymerase IV"/>
    <property type="match status" value="1"/>
</dbReference>
<dbReference type="InterPro" id="IPR050116">
    <property type="entry name" value="DNA_polymerase-Y"/>
</dbReference>
<dbReference type="GO" id="GO:0005829">
    <property type="term" value="C:cytosol"/>
    <property type="evidence" value="ECO:0007669"/>
    <property type="project" value="TreeGrafter"/>
</dbReference>
<evidence type="ECO:0000256" key="1">
    <source>
        <dbReference type="ARBA" id="ARBA00004496"/>
    </source>
</evidence>
<dbReference type="InterPro" id="IPR024728">
    <property type="entry name" value="PolY_HhH_motif"/>
</dbReference>
<name>A0A5Q2QBS5_9GAMM</name>
<organism evidence="17 18">
    <name type="scientific">Litorivicinus lipolyticus</name>
    <dbReference type="NCBI Taxonomy" id="418701"/>
    <lineage>
        <taxon>Bacteria</taxon>
        <taxon>Pseudomonadati</taxon>
        <taxon>Pseudomonadota</taxon>
        <taxon>Gammaproteobacteria</taxon>
        <taxon>Oceanospirillales</taxon>
        <taxon>Litorivicinaceae</taxon>
        <taxon>Litorivicinus</taxon>
    </lineage>
</organism>
<evidence type="ECO:0000256" key="6">
    <source>
        <dbReference type="ARBA" id="ARBA00022695"/>
    </source>
</evidence>
<dbReference type="InterPro" id="IPR001126">
    <property type="entry name" value="UmuC"/>
</dbReference>
<protein>
    <recommendedName>
        <fullName evidence="15">DNA polymerase IV</fullName>
        <shortName evidence="15">Pol IV</shortName>
        <ecNumber evidence="15">2.7.7.7</ecNumber>
    </recommendedName>
</protein>
<dbReference type="SUPFAM" id="SSF100879">
    <property type="entry name" value="Lesion bypass DNA polymerase (Y-family), little finger domain"/>
    <property type="match status" value="1"/>
</dbReference>
<keyword evidence="3 15" id="KW-0515">Mutator protein</keyword>
<comment type="catalytic activity">
    <reaction evidence="14 15">
        <text>DNA(n) + a 2'-deoxyribonucleoside 5'-triphosphate = DNA(n+1) + diphosphate</text>
        <dbReference type="Rhea" id="RHEA:22508"/>
        <dbReference type="Rhea" id="RHEA-COMP:17339"/>
        <dbReference type="Rhea" id="RHEA-COMP:17340"/>
        <dbReference type="ChEBI" id="CHEBI:33019"/>
        <dbReference type="ChEBI" id="CHEBI:61560"/>
        <dbReference type="ChEBI" id="CHEBI:173112"/>
        <dbReference type="EC" id="2.7.7.7"/>
    </reaction>
</comment>
<feature type="site" description="Substrate discrimination" evidence="15">
    <location>
        <position position="15"/>
    </location>
</feature>
<dbReference type="GO" id="GO:0003887">
    <property type="term" value="F:DNA-directed DNA polymerase activity"/>
    <property type="evidence" value="ECO:0007669"/>
    <property type="project" value="UniProtKB-UniRule"/>
</dbReference>
<evidence type="ECO:0000256" key="9">
    <source>
        <dbReference type="ARBA" id="ARBA00022763"/>
    </source>
</evidence>
<dbReference type="Pfam" id="PF11799">
    <property type="entry name" value="IMS_C"/>
    <property type="match status" value="1"/>
</dbReference>
<keyword evidence="13 15" id="KW-0234">DNA repair</keyword>
<dbReference type="NCBIfam" id="NF002677">
    <property type="entry name" value="PRK02406.1"/>
    <property type="match status" value="1"/>
</dbReference>
<feature type="binding site" evidence="15">
    <location>
        <position position="10"/>
    </location>
    <ligand>
        <name>Mg(2+)</name>
        <dbReference type="ChEBI" id="CHEBI:18420"/>
    </ligand>
</feature>
<keyword evidence="12 15" id="KW-0238">DNA-binding</keyword>
<evidence type="ECO:0000256" key="5">
    <source>
        <dbReference type="ARBA" id="ARBA00022679"/>
    </source>
</evidence>
<dbReference type="Gene3D" id="1.10.150.20">
    <property type="entry name" value="5' to 3' exonuclease, C-terminal subdomain"/>
    <property type="match status" value="1"/>
</dbReference>
<keyword evidence="18" id="KW-1185">Reference proteome</keyword>
<evidence type="ECO:0000256" key="4">
    <source>
        <dbReference type="ARBA" id="ARBA00022490"/>
    </source>
</evidence>
<evidence type="ECO:0000256" key="2">
    <source>
        <dbReference type="ARBA" id="ARBA00010945"/>
    </source>
</evidence>
<dbReference type="CDD" id="cd03586">
    <property type="entry name" value="PolY_Pol_IV_kappa"/>
    <property type="match status" value="1"/>
</dbReference>
<dbReference type="GO" id="GO:0042276">
    <property type="term" value="P:error-prone translesion synthesis"/>
    <property type="evidence" value="ECO:0007669"/>
    <property type="project" value="TreeGrafter"/>
</dbReference>
<dbReference type="HAMAP" id="MF_01113">
    <property type="entry name" value="DNApol_IV"/>
    <property type="match status" value="1"/>
</dbReference>
<gene>
    <name evidence="15 17" type="primary">dinB</name>
    <name evidence="17" type="ORF">GH975_03915</name>
</gene>
<keyword evidence="6 15" id="KW-0548">Nucleotidyltransferase</keyword>
<comment type="function">
    <text evidence="15">Poorly processive, error-prone DNA polymerase involved in untargeted mutagenesis. Copies undamaged DNA at stalled replication forks, which arise in vivo from mismatched or misaligned primer ends. These misaligned primers can be extended by PolIV. Exhibits no 3'-5' exonuclease (proofreading) activity. May be involved in translesional synthesis, in conjunction with the beta clamp from PolIII.</text>
</comment>
<dbReference type="PANTHER" id="PTHR11076">
    <property type="entry name" value="DNA REPAIR POLYMERASE UMUC / TRANSFERASE FAMILY MEMBER"/>
    <property type="match status" value="1"/>
</dbReference>
<dbReference type="EMBL" id="CP045871">
    <property type="protein sequence ID" value="QGG79761.1"/>
    <property type="molecule type" value="Genomic_DNA"/>
</dbReference>
<keyword evidence="11 15" id="KW-0239">DNA-directed DNA polymerase</keyword>
<dbReference type="GO" id="GO:0009432">
    <property type="term" value="P:SOS response"/>
    <property type="evidence" value="ECO:0007669"/>
    <property type="project" value="TreeGrafter"/>
</dbReference>
<dbReference type="SUPFAM" id="SSF56672">
    <property type="entry name" value="DNA/RNA polymerases"/>
    <property type="match status" value="1"/>
</dbReference>
<dbReference type="KEGG" id="llp:GH975_03915"/>
<keyword evidence="9 15" id="KW-0227">DNA damage</keyword>
<evidence type="ECO:0000256" key="11">
    <source>
        <dbReference type="ARBA" id="ARBA00022932"/>
    </source>
</evidence>
<proteinExistence type="inferred from homology"/>
<comment type="subunit">
    <text evidence="15">Monomer.</text>
</comment>
<dbReference type="RefSeq" id="WP_153713265.1">
    <property type="nucleotide sequence ID" value="NZ_CP045871.1"/>
</dbReference>
<dbReference type="InterPro" id="IPR043502">
    <property type="entry name" value="DNA/RNA_pol_sf"/>
</dbReference>
<evidence type="ECO:0000256" key="15">
    <source>
        <dbReference type="HAMAP-Rule" id="MF_01113"/>
    </source>
</evidence>
<dbReference type="Gene3D" id="3.40.1170.60">
    <property type="match status" value="1"/>
</dbReference>
<sequence length="354" mass="38963">MSSRKIIHVDADCFYAAVEERDDPSLRGKPVAVGGRPDGRGVIATASYTARSFGVRSAMSSAQALRLCPDLLFIKPDMAKYREASRGMRAVFEQYTALIEPLSLDEAYLDVSDVSLHQGSATRMAAAIKQAVFESVGIRVSAGVSVNKFLAKVASDWEKPDGLTVLGPDQIDGFVARLPIRKFPGVGPRTAERLMAAGFTTGADLRHLDRRQWIKQWGALGERLYHLSRGDDRRSVKSERLSKSVSVETTFEVDLPDLLACREALWPLIERLMERVGEDKRARVRSQFVKLKFSDFSQTTAEGPAGPAMESGFDRHLQDAFARADQGVRLIGVGVRLGSPEIAKQLTLPWSDTP</sequence>
<feature type="domain" description="UmuC" evidence="16">
    <location>
        <begin position="6"/>
        <end position="187"/>
    </location>
</feature>
<evidence type="ECO:0000256" key="7">
    <source>
        <dbReference type="ARBA" id="ARBA00022705"/>
    </source>
</evidence>
<evidence type="ECO:0000256" key="14">
    <source>
        <dbReference type="ARBA" id="ARBA00049244"/>
    </source>
</evidence>
<dbReference type="Proteomes" id="UP000388235">
    <property type="component" value="Chromosome"/>
</dbReference>
<comment type="cofactor">
    <cofactor evidence="15">
        <name>Mg(2+)</name>
        <dbReference type="ChEBI" id="CHEBI:18420"/>
    </cofactor>
    <text evidence="15">Binds 2 magnesium ions per subunit.</text>
</comment>
<dbReference type="GO" id="GO:0000287">
    <property type="term" value="F:magnesium ion binding"/>
    <property type="evidence" value="ECO:0007669"/>
    <property type="project" value="UniProtKB-UniRule"/>
</dbReference>